<accession>A0A9N9K244</accession>
<sequence length="202" mass="23591">MENREQLMLLVEKVIGIVAEVIKCLKVVQGERCVLGLGCAMYVDDLRFVKTIDAADKKYLKVEFECDVGQFVVRRKSMEKKIVERFSRDLDYLMKLVDLKVMFLLEQVIRWFPGIKMNILNILTPNYSKREMFYVTAKLSIACGIHTEKGVLCDEFCCQNRFGHYWKSAEKTNSGGFKKKKEVYINVMNDRKLGRYEETGIR</sequence>
<gene>
    <name evidence="1" type="ORF">DERYTH_LOCUS23875</name>
</gene>
<name>A0A9N9K244_9GLOM</name>
<feature type="non-terminal residue" evidence="1">
    <location>
        <position position="1"/>
    </location>
</feature>
<evidence type="ECO:0000313" key="1">
    <source>
        <dbReference type="EMBL" id="CAG8803379.1"/>
    </source>
</evidence>
<dbReference type="EMBL" id="CAJVPY010037860">
    <property type="protein sequence ID" value="CAG8803379.1"/>
    <property type="molecule type" value="Genomic_DNA"/>
</dbReference>
<evidence type="ECO:0000313" key="2">
    <source>
        <dbReference type="Proteomes" id="UP000789405"/>
    </source>
</evidence>
<organism evidence="1 2">
    <name type="scientific">Dentiscutata erythropus</name>
    <dbReference type="NCBI Taxonomy" id="1348616"/>
    <lineage>
        <taxon>Eukaryota</taxon>
        <taxon>Fungi</taxon>
        <taxon>Fungi incertae sedis</taxon>
        <taxon>Mucoromycota</taxon>
        <taxon>Glomeromycotina</taxon>
        <taxon>Glomeromycetes</taxon>
        <taxon>Diversisporales</taxon>
        <taxon>Gigasporaceae</taxon>
        <taxon>Dentiscutata</taxon>
    </lineage>
</organism>
<proteinExistence type="predicted"/>
<dbReference type="AlphaFoldDB" id="A0A9N9K244"/>
<comment type="caution">
    <text evidence="1">The sequence shown here is derived from an EMBL/GenBank/DDBJ whole genome shotgun (WGS) entry which is preliminary data.</text>
</comment>
<keyword evidence="2" id="KW-1185">Reference proteome</keyword>
<protein>
    <submittedName>
        <fullName evidence="1">11602_t:CDS:1</fullName>
    </submittedName>
</protein>
<reference evidence="1" key="1">
    <citation type="submission" date="2021-06" db="EMBL/GenBank/DDBJ databases">
        <authorList>
            <person name="Kallberg Y."/>
            <person name="Tangrot J."/>
            <person name="Rosling A."/>
        </authorList>
    </citation>
    <scope>NUCLEOTIDE SEQUENCE</scope>
    <source>
        <strain evidence="1">MA453B</strain>
    </source>
</reference>
<dbReference type="Proteomes" id="UP000789405">
    <property type="component" value="Unassembled WGS sequence"/>
</dbReference>